<dbReference type="InterPro" id="IPR029063">
    <property type="entry name" value="SAM-dependent_MTases_sf"/>
</dbReference>
<dbReference type="PANTHER" id="PTHR43667:SF1">
    <property type="entry name" value="CYCLOPROPANE-FATTY-ACYL-PHOSPHOLIPID SYNTHASE"/>
    <property type="match status" value="1"/>
</dbReference>
<dbReference type="GO" id="GO:0008168">
    <property type="term" value="F:methyltransferase activity"/>
    <property type="evidence" value="ECO:0007669"/>
    <property type="project" value="UniProtKB-KW"/>
</dbReference>
<name>A0AA86N2H8_9BACT</name>
<dbReference type="SUPFAM" id="SSF53335">
    <property type="entry name" value="S-adenosyl-L-methionine-dependent methyltransferases"/>
    <property type="match status" value="1"/>
</dbReference>
<keyword evidence="3" id="KW-0808">Transferase</keyword>
<dbReference type="AlphaFoldDB" id="A0AA86N2H8"/>
<keyword evidence="5" id="KW-0443">Lipid metabolism</keyword>
<gene>
    <name evidence="7" type="ORF">DNFV4_04049</name>
</gene>
<dbReference type="Gene3D" id="3.40.50.150">
    <property type="entry name" value="Vaccinia Virus protein VP39"/>
    <property type="match status" value="1"/>
</dbReference>
<organism evidence="7 8">
    <name type="scientific">Nitrospira tepida</name>
    <dbReference type="NCBI Taxonomy" id="2973512"/>
    <lineage>
        <taxon>Bacteria</taxon>
        <taxon>Pseudomonadati</taxon>
        <taxon>Nitrospirota</taxon>
        <taxon>Nitrospiria</taxon>
        <taxon>Nitrospirales</taxon>
        <taxon>Nitrospiraceae</taxon>
        <taxon>Nitrospira</taxon>
    </lineage>
</organism>
<evidence type="ECO:0000256" key="5">
    <source>
        <dbReference type="ARBA" id="ARBA00023098"/>
    </source>
</evidence>
<dbReference type="RefSeq" id="WP_289270958.1">
    <property type="nucleotide sequence ID" value="NZ_OX365700.1"/>
</dbReference>
<dbReference type="Proteomes" id="UP001179121">
    <property type="component" value="Chromosome"/>
</dbReference>
<dbReference type="GO" id="GO:0032259">
    <property type="term" value="P:methylation"/>
    <property type="evidence" value="ECO:0007669"/>
    <property type="project" value="UniProtKB-KW"/>
</dbReference>
<proteinExistence type="inferred from homology"/>
<keyword evidence="2 7" id="KW-0489">Methyltransferase</keyword>
<feature type="active site" evidence="6">
    <location>
        <position position="408"/>
    </location>
</feature>
<dbReference type="Pfam" id="PF02353">
    <property type="entry name" value="CMAS"/>
    <property type="match status" value="1"/>
</dbReference>
<dbReference type="PANTHER" id="PTHR43667">
    <property type="entry name" value="CYCLOPROPANE-FATTY-ACYL-PHOSPHOLIPID SYNTHASE"/>
    <property type="match status" value="1"/>
</dbReference>
<comment type="similarity">
    <text evidence="1">Belongs to the CFA/CMAS family.</text>
</comment>
<dbReference type="KEGG" id="nti:DNFV4_04049"/>
<reference evidence="7" key="1">
    <citation type="submission" date="2022-10" db="EMBL/GenBank/DDBJ databases">
        <authorList>
            <person name="Koch H."/>
        </authorList>
    </citation>
    <scope>NUCLEOTIDE SEQUENCE</scope>
    <source>
        <strain evidence="7">DNF</strain>
    </source>
</reference>
<dbReference type="GO" id="GO:0008610">
    <property type="term" value="P:lipid biosynthetic process"/>
    <property type="evidence" value="ECO:0007669"/>
    <property type="project" value="InterPro"/>
</dbReference>
<keyword evidence="4" id="KW-0949">S-adenosyl-L-methionine</keyword>
<evidence type="ECO:0000313" key="8">
    <source>
        <dbReference type="Proteomes" id="UP001179121"/>
    </source>
</evidence>
<dbReference type="InterPro" id="IPR003333">
    <property type="entry name" value="CMAS"/>
</dbReference>
<accession>A0AA86N2H8</accession>
<evidence type="ECO:0000313" key="7">
    <source>
        <dbReference type="EMBL" id="CAI4033608.1"/>
    </source>
</evidence>
<evidence type="ECO:0000256" key="1">
    <source>
        <dbReference type="ARBA" id="ARBA00010815"/>
    </source>
</evidence>
<sequence>MIVESCRKNEAFRDVARTKNETTDLSFQSLLVLQRLIGTYRPRNFAVRCWDGRIWEPEAGQPRCFTLVLKHPGALRALCFRPSQLAVGEAFVNDDIDVEGDLEAATDLGWFLAGRRWTFKDLARYGWWLWRLPANRPAAGGRSPVSLRGAAHSAGRDKQAVSYHYDTSNEFYRLWLDRRMVYSCAYFARLDEELDTAQERKLDYVCRKLRLQPGERLLDIGCGWGGLVLHAAQRYGVEAVGITLSERQAELAQHRIQEQGLAHRCRIEVRDYRHLPEDRPFDKVVSIGMVEHVGEQKLPEYFAAAWRALRDGGVFLNHGIGCREGDAGGMGAFMEQYVFPDSQLVPLHVTAREAERTGFHVRDVESLREHYALTLRHWVRRLESAHDRIVTLVGEGTYRVWRLYMAACARGFHMGLFDVYQTLLSKPRGGRSDLPLTRADWYRADQPGTS</sequence>
<keyword evidence="8" id="KW-1185">Reference proteome</keyword>
<dbReference type="InterPro" id="IPR050723">
    <property type="entry name" value="CFA/CMAS"/>
</dbReference>
<dbReference type="CDD" id="cd02440">
    <property type="entry name" value="AdoMet_MTases"/>
    <property type="match status" value="1"/>
</dbReference>
<evidence type="ECO:0000256" key="3">
    <source>
        <dbReference type="ARBA" id="ARBA00022679"/>
    </source>
</evidence>
<dbReference type="EMBL" id="OX365700">
    <property type="protein sequence ID" value="CAI4033608.1"/>
    <property type="molecule type" value="Genomic_DNA"/>
</dbReference>
<protein>
    <submittedName>
        <fullName evidence="7">Fatty acid methyltransferase</fullName>
    </submittedName>
</protein>
<evidence type="ECO:0000256" key="4">
    <source>
        <dbReference type="ARBA" id="ARBA00022691"/>
    </source>
</evidence>
<dbReference type="PIRSF" id="PIRSF003085">
    <property type="entry name" value="CMAS"/>
    <property type="match status" value="1"/>
</dbReference>
<evidence type="ECO:0000256" key="6">
    <source>
        <dbReference type="PIRSR" id="PIRSR003085-1"/>
    </source>
</evidence>
<evidence type="ECO:0000256" key="2">
    <source>
        <dbReference type="ARBA" id="ARBA00022603"/>
    </source>
</evidence>